<evidence type="ECO:0000256" key="7">
    <source>
        <dbReference type="ARBA" id="ARBA00023136"/>
    </source>
</evidence>
<keyword evidence="11" id="KW-1185">Reference proteome</keyword>
<keyword evidence="3 9" id="KW-0813">Transport</keyword>
<dbReference type="Pfam" id="PF00153">
    <property type="entry name" value="Mito_carr"/>
    <property type="match status" value="1"/>
</dbReference>
<dbReference type="GO" id="GO:0016020">
    <property type="term" value="C:membrane"/>
    <property type="evidence" value="ECO:0007669"/>
    <property type="project" value="UniProtKB-SubCell"/>
</dbReference>
<feature type="repeat" description="Solcar" evidence="8">
    <location>
        <begin position="51"/>
        <end position="130"/>
    </location>
</feature>
<name>A0A150FVW9_GONPE</name>
<evidence type="ECO:0000256" key="3">
    <source>
        <dbReference type="ARBA" id="ARBA00022448"/>
    </source>
</evidence>
<evidence type="ECO:0000256" key="1">
    <source>
        <dbReference type="ARBA" id="ARBA00004141"/>
    </source>
</evidence>
<dbReference type="PROSITE" id="PS50920">
    <property type="entry name" value="SOLCAR"/>
    <property type="match status" value="1"/>
</dbReference>
<evidence type="ECO:0000256" key="9">
    <source>
        <dbReference type="RuleBase" id="RU000488"/>
    </source>
</evidence>
<proteinExistence type="inferred from homology"/>
<reference evidence="11" key="1">
    <citation type="journal article" date="2016" name="Nat. Commun.">
        <title>The Gonium pectorale genome demonstrates co-option of cell cycle regulation during the evolution of multicellularity.</title>
        <authorList>
            <person name="Hanschen E.R."/>
            <person name="Marriage T.N."/>
            <person name="Ferris P.J."/>
            <person name="Hamaji T."/>
            <person name="Toyoda A."/>
            <person name="Fujiyama A."/>
            <person name="Neme R."/>
            <person name="Noguchi H."/>
            <person name="Minakuchi Y."/>
            <person name="Suzuki M."/>
            <person name="Kawai-Toyooka H."/>
            <person name="Smith D.R."/>
            <person name="Sparks H."/>
            <person name="Anderson J."/>
            <person name="Bakaric R."/>
            <person name="Luria V."/>
            <person name="Karger A."/>
            <person name="Kirschner M.W."/>
            <person name="Durand P.M."/>
            <person name="Michod R.E."/>
            <person name="Nozaki H."/>
            <person name="Olson B.J."/>
        </authorList>
    </citation>
    <scope>NUCLEOTIDE SEQUENCE [LARGE SCALE GENOMIC DNA]</scope>
    <source>
        <strain evidence="11">NIES-2863</strain>
    </source>
</reference>
<dbReference type="Gene3D" id="1.50.40.10">
    <property type="entry name" value="Mitochondrial carrier domain"/>
    <property type="match status" value="1"/>
</dbReference>
<evidence type="ECO:0000256" key="8">
    <source>
        <dbReference type="PROSITE-ProRule" id="PRU00282"/>
    </source>
</evidence>
<dbReference type="AlphaFoldDB" id="A0A150FVW9"/>
<keyword evidence="4 8" id="KW-0812">Transmembrane</keyword>
<sequence length="190" mass="20253">MRAPYVGREGPYQGAVGTLAAGTLWSGIFGSVYVPVRAAVDASVPPGQPAWGPALAAAAGSVAASSVRVPKQVVKSRMERGDFFCSLQAFELMLTREGPSALYRGWARSVAKNAPFDALLFLLYDTGKSRVTAALELWRGREWVRRAGGYHRARAERPCVTLPTPCTGEVAVMVVVVEVGATSSGRERQA</sequence>
<dbReference type="Proteomes" id="UP000075714">
    <property type="component" value="Unassembled WGS sequence"/>
</dbReference>
<organism evidence="10 11">
    <name type="scientific">Gonium pectorale</name>
    <name type="common">Green alga</name>
    <dbReference type="NCBI Taxonomy" id="33097"/>
    <lineage>
        <taxon>Eukaryota</taxon>
        <taxon>Viridiplantae</taxon>
        <taxon>Chlorophyta</taxon>
        <taxon>core chlorophytes</taxon>
        <taxon>Chlorophyceae</taxon>
        <taxon>CS clade</taxon>
        <taxon>Chlamydomonadales</taxon>
        <taxon>Volvocaceae</taxon>
        <taxon>Gonium</taxon>
    </lineage>
</organism>
<evidence type="ECO:0000313" key="10">
    <source>
        <dbReference type="EMBL" id="KXZ41764.1"/>
    </source>
</evidence>
<keyword evidence="5" id="KW-0677">Repeat</keyword>
<protein>
    <submittedName>
        <fullName evidence="10">Uncharacterized protein</fullName>
    </submittedName>
</protein>
<dbReference type="EMBL" id="LSYV01000290">
    <property type="protein sequence ID" value="KXZ41764.1"/>
    <property type="molecule type" value="Genomic_DNA"/>
</dbReference>
<keyword evidence="7 8" id="KW-0472">Membrane</keyword>
<evidence type="ECO:0000313" key="11">
    <source>
        <dbReference type="Proteomes" id="UP000075714"/>
    </source>
</evidence>
<evidence type="ECO:0000256" key="4">
    <source>
        <dbReference type="ARBA" id="ARBA00022692"/>
    </source>
</evidence>
<gene>
    <name evidence="10" type="ORF">GPECTOR_291g782</name>
</gene>
<keyword evidence="6" id="KW-1133">Transmembrane helix</keyword>
<dbReference type="SUPFAM" id="SSF103506">
    <property type="entry name" value="Mitochondrial carrier"/>
    <property type="match status" value="1"/>
</dbReference>
<evidence type="ECO:0000256" key="5">
    <source>
        <dbReference type="ARBA" id="ARBA00022737"/>
    </source>
</evidence>
<dbReference type="InterPro" id="IPR018108">
    <property type="entry name" value="MCP_transmembrane"/>
</dbReference>
<dbReference type="PANTHER" id="PTHR45667">
    <property type="entry name" value="S-ADENOSYLMETHIONINE MITOCHONDRIAL CARRIER PROTEIN"/>
    <property type="match status" value="1"/>
</dbReference>
<dbReference type="InterPro" id="IPR023395">
    <property type="entry name" value="MCP_dom_sf"/>
</dbReference>
<evidence type="ECO:0000256" key="2">
    <source>
        <dbReference type="ARBA" id="ARBA00006375"/>
    </source>
</evidence>
<evidence type="ECO:0000256" key="6">
    <source>
        <dbReference type="ARBA" id="ARBA00022989"/>
    </source>
</evidence>
<dbReference type="OrthoDB" id="545572at2759"/>
<comment type="subcellular location">
    <subcellularLocation>
        <location evidence="1">Membrane</location>
        <topology evidence="1">Multi-pass membrane protein</topology>
    </subcellularLocation>
</comment>
<comment type="similarity">
    <text evidence="2 9">Belongs to the mitochondrial carrier (TC 2.A.29) family.</text>
</comment>
<accession>A0A150FVW9</accession>
<comment type="caution">
    <text evidence="10">The sequence shown here is derived from an EMBL/GenBank/DDBJ whole genome shotgun (WGS) entry which is preliminary data.</text>
</comment>